<name>A0A212C7T0_CEREH</name>
<feature type="short sequence motif" description="AKAP CaM-binding" evidence="6">
    <location>
        <begin position="577"/>
        <end position="597"/>
    </location>
</feature>
<feature type="compositionally biased region" description="Polar residues" evidence="7">
    <location>
        <begin position="267"/>
        <end position="277"/>
    </location>
</feature>
<feature type="short sequence motif" description="AKAP CaM-binding" evidence="6">
    <location>
        <begin position="771"/>
        <end position="791"/>
    </location>
</feature>
<dbReference type="GO" id="GO:0005737">
    <property type="term" value="C:cytoplasm"/>
    <property type="evidence" value="ECO:0007669"/>
    <property type="project" value="TreeGrafter"/>
</dbReference>
<feature type="compositionally biased region" description="Basic and acidic residues" evidence="7">
    <location>
        <begin position="1686"/>
        <end position="1707"/>
    </location>
</feature>
<evidence type="ECO:0000256" key="7">
    <source>
        <dbReference type="SAM" id="MobiDB-lite"/>
    </source>
</evidence>
<keyword evidence="3 6" id="KW-0112">Calmodulin-binding</keyword>
<gene>
    <name evidence="9" type="ORF">Celaphus_00019092</name>
</gene>
<evidence type="ECO:0000313" key="9">
    <source>
        <dbReference type="EMBL" id="OWK01914.1"/>
    </source>
</evidence>
<sequence>MPACSGLQNRLLRSIGFAEAPEGQGFPWGLWNRRPNPQPASKLESEKHPQREGGPRLHAGGFLPERGTSGKTKTEEMVVKVGVKIVRLGQRESEDVSERDSDKEMAANSAVVQDITKEGKEEMPEMMEPIPASESSVDELMQSPEPQGNDVGFKKVFKFVGFKFTVKKDKTEKSDSVQLLTVKKDEGEGAGESDGAGDHPEPNRETGGATPKDGELKQSTEKPEEAPGREQSCTEISLQAESGQAAEEGKDEGEEKQEKEPPKPADSPTSPVASETASPFRKFFTQGWAGWRKKTSFRKPREEELEASEKKKEQEPEKAEENEKTEEPGEQPPAQEAPESTQEARLSAEYEKVELPPEDQAQAPPEERPAPLATEVFDEKVEIVAEVHVSTVEKDQEEPEAEAEETAALSPPEKSTETSADLPEAESAEMLKTEEDAGALSGDHSQATELSGDTKSPSTPPEGTVREAEMLSSQERIKVQGSPLKKLFTSSGLKKLSGKKQKGKRGGDEESGEQPPASVDSPDSPDEPKGGESSASSPEEPEEITCLEKGVAEAPGQDGEAEEGITSDGEKKREGGVTPWASFKKMVTPKKRVRRLSESDKEDEADKVKSATLSSTESAASEVQEEAKGNGEEPKPEEPKRKVDTSVSWEALICVGSSKKRARKASSSDDEGGPRPLGGESQRAEEAGRDKEPGPEAAAASSQDHEQPPGSSSPEPAGSPSEGEGVSTWETFKRLVTSRKKSKSKLEERSEDSVAGPGAEHAASEAEPGKEESWVSIRKFIPGRRKKRPDGKQEPAAVEEAGPAEANEEDADIPAVVPLSEYDAVEREKTEAQQAPKSQEGPEQKQVDVDVSEELSKSLVHTVSVAVVDGTRAITNIEERAPSWISASVTEPLEQAEDEATPPSEEVLEREVVAEETPIVTKELPEGQEAGDDKMAGEVELTSEAVTAAETTEASGAEETADMVSAVSQLTDSPDTTEEATPVQEVEGGVPDAEDQARRTQEVLQAVAEKVREKSQLPDDAIQTTQKGHTKILEKVEEAEEGSQALDLKEVMDEASKGLVQDTETETLTQEKVVAEATVESLEEVPPGTESAEARELVSTCLAETGTGVGETAPELAVAPDSAETLTDSETNGSTPVADLDASTLSQPDKSMDDREDGEVPAGTQSQVPEGEALPALKELPAASSDFQLQDERSSKMAEGLEHTDEEEGTVETVAIVSKTEVIQETGQCSDEEAKEEPSVEGLAVSTDTEITEKKITEVVLEEDVTKKGEFQENGNLELHSPAKSLPTPAEREMVVEGKRETVEVEATEGNEEKPEHEPAVAVCEELSKQLVQTVNVTIIDGEKEVISFEGSSPLLASEEEACTEIPVQSSEAALALIAAAVEEKVLGEAIKIVETAEALKSAEAHLVPEEESSEKDKDFPAQPGEEDAASTGTESQAESIPAIVSVTPGKGISADLEGDETTSQKRELGGDGEQADGQEGRESITGEEDGKVESEISKLQKESCRLVQSVIQTAVDRLGSTEETATDVQTQAQLAEADSQEAGQKTEKEESEPQACPVDETQAIEAKEEPPLSTGEHAHPSISKDANEASEEVAATSIEGSRVNDQQLEEVALPSQKKREIPETESVLQDDGSAGFGERKKSPFESREDEKGDAAGDPGNQTSTPEDAEASGGSTKESPDTNGPKLKEKGDSQEGKVQSELEKEMKTQTQEETQSQERDLAKPEPTES</sequence>
<protein>
    <recommendedName>
        <fullName evidence="8">A kinase-anchoring proteins AKAP-5 and AKAP-12 calmodulin (CaM)-binding domain-containing protein</fullName>
    </recommendedName>
</protein>
<feature type="compositionally biased region" description="Low complexity" evidence="7">
    <location>
        <begin position="1169"/>
        <end position="1183"/>
    </location>
</feature>
<evidence type="ECO:0000259" key="8">
    <source>
        <dbReference type="PROSITE" id="PS51893"/>
    </source>
</evidence>
<feature type="compositionally biased region" description="Basic and acidic residues" evidence="7">
    <location>
        <begin position="346"/>
        <end position="355"/>
    </location>
</feature>
<comment type="caution">
    <text evidence="9">The sequence shown here is derived from an EMBL/GenBank/DDBJ whole genome shotgun (WGS) entry which is preliminary data.</text>
</comment>
<evidence type="ECO:0000256" key="5">
    <source>
        <dbReference type="ARBA" id="ARBA00023288"/>
    </source>
</evidence>
<dbReference type="PANTHER" id="PTHR23209">
    <property type="entry name" value="A-KINASE ANCHOR PROTEIN 12"/>
    <property type="match status" value="1"/>
</dbReference>
<dbReference type="GO" id="GO:0005516">
    <property type="term" value="F:calmodulin binding"/>
    <property type="evidence" value="ECO:0007669"/>
    <property type="project" value="UniProtKB-UniRule"/>
</dbReference>
<keyword evidence="4" id="KW-0472">Membrane</keyword>
<feature type="domain" description="A kinase-anchoring proteins AKAP-5 and AKAP-12 calmodulin (CaM)-binding" evidence="8">
    <location>
        <begin position="577"/>
        <end position="597"/>
    </location>
</feature>
<feature type="compositionally biased region" description="Low complexity" evidence="7">
    <location>
        <begin position="708"/>
        <end position="725"/>
    </location>
</feature>
<dbReference type="EMBL" id="MKHE01000026">
    <property type="protein sequence ID" value="OWK01914.1"/>
    <property type="molecule type" value="Genomic_DNA"/>
</dbReference>
<feature type="compositionally biased region" description="Acidic residues" evidence="7">
    <location>
        <begin position="395"/>
        <end position="405"/>
    </location>
</feature>
<dbReference type="InterPro" id="IPR028540">
    <property type="entry name" value="AKAP12"/>
</dbReference>
<evidence type="ECO:0000256" key="1">
    <source>
        <dbReference type="ARBA" id="ARBA00004635"/>
    </source>
</evidence>
<evidence type="ECO:0000256" key="4">
    <source>
        <dbReference type="ARBA" id="ARBA00023136"/>
    </source>
</evidence>
<feature type="compositionally biased region" description="Low complexity" evidence="7">
    <location>
        <begin position="610"/>
        <end position="622"/>
    </location>
</feature>
<feature type="compositionally biased region" description="Polar residues" evidence="7">
    <location>
        <begin position="1522"/>
        <end position="1534"/>
    </location>
</feature>
<feature type="compositionally biased region" description="Basic and acidic residues" evidence="7">
    <location>
        <begin position="682"/>
        <end position="694"/>
    </location>
</feature>
<feature type="short sequence motif" description="AKAP CaM-binding" evidence="6">
    <location>
        <begin position="726"/>
        <end position="746"/>
    </location>
</feature>
<dbReference type="GO" id="GO:0090036">
    <property type="term" value="P:regulation of protein kinase C signaling"/>
    <property type="evidence" value="ECO:0007669"/>
    <property type="project" value="InterPro"/>
</dbReference>
<feature type="region of interest" description="Disordered" evidence="7">
    <location>
        <begin position="1224"/>
        <end position="1247"/>
    </location>
</feature>
<feature type="compositionally biased region" description="Basic and acidic residues" evidence="7">
    <location>
        <begin position="1638"/>
        <end position="1655"/>
    </location>
</feature>
<organism evidence="9 10">
    <name type="scientific">Cervus elaphus hippelaphus</name>
    <name type="common">European red deer</name>
    <dbReference type="NCBI Taxonomy" id="46360"/>
    <lineage>
        <taxon>Eukaryota</taxon>
        <taxon>Metazoa</taxon>
        <taxon>Chordata</taxon>
        <taxon>Craniata</taxon>
        <taxon>Vertebrata</taxon>
        <taxon>Euteleostomi</taxon>
        <taxon>Mammalia</taxon>
        <taxon>Eutheria</taxon>
        <taxon>Laurasiatheria</taxon>
        <taxon>Artiodactyla</taxon>
        <taxon>Ruminantia</taxon>
        <taxon>Pecora</taxon>
        <taxon>Cervidae</taxon>
        <taxon>Cervinae</taxon>
        <taxon>Cervus</taxon>
    </lineage>
</organism>
<comment type="subcellular location">
    <subcellularLocation>
        <location evidence="1">Membrane</location>
        <topology evidence="1">Lipid-anchor</topology>
    </subcellularLocation>
</comment>
<feature type="region of interest" description="Disordered" evidence="7">
    <location>
        <begin position="170"/>
        <end position="852"/>
    </location>
</feature>
<keyword evidence="10" id="KW-1185">Reference proteome</keyword>
<evidence type="ECO:0000313" key="10">
    <source>
        <dbReference type="Proteomes" id="UP000242450"/>
    </source>
</evidence>
<accession>A0A212C7T0</accession>
<feature type="region of interest" description="Disordered" evidence="7">
    <location>
        <begin position="22"/>
        <end position="76"/>
    </location>
</feature>
<evidence type="ECO:0000256" key="3">
    <source>
        <dbReference type="ARBA" id="ARBA00022860"/>
    </source>
</evidence>
<feature type="region of interest" description="Disordered" evidence="7">
    <location>
        <begin position="886"/>
        <end position="933"/>
    </location>
</feature>
<feature type="compositionally biased region" description="Low complexity" evidence="7">
    <location>
        <begin position="794"/>
        <end position="805"/>
    </location>
</feature>
<evidence type="ECO:0000256" key="6">
    <source>
        <dbReference type="PROSITE-ProRule" id="PRU01241"/>
    </source>
</evidence>
<feature type="region of interest" description="Disordered" evidence="7">
    <location>
        <begin position="1519"/>
        <end position="1729"/>
    </location>
</feature>
<feature type="region of interest" description="Disordered" evidence="7">
    <location>
        <begin position="1402"/>
        <end position="1504"/>
    </location>
</feature>
<dbReference type="PANTHER" id="PTHR23209:SF4">
    <property type="entry name" value="A-KINASE ANCHOR PROTEIN 12"/>
    <property type="match status" value="1"/>
</dbReference>
<feature type="compositionally biased region" description="Basic and acidic residues" evidence="7">
    <location>
        <begin position="1402"/>
        <end position="1420"/>
    </location>
</feature>
<feature type="compositionally biased region" description="Basic and acidic residues" evidence="7">
    <location>
        <begin position="1479"/>
        <end position="1504"/>
    </location>
</feature>
<feature type="domain" description="A kinase-anchoring proteins AKAP-5 and AKAP-12 calmodulin (CaM)-binding" evidence="8">
    <location>
        <begin position="771"/>
        <end position="791"/>
    </location>
</feature>
<dbReference type="GO" id="GO:0016020">
    <property type="term" value="C:membrane"/>
    <property type="evidence" value="ECO:0007669"/>
    <property type="project" value="UniProtKB-SubCell"/>
</dbReference>
<feature type="compositionally biased region" description="Basic and acidic residues" evidence="7">
    <location>
        <begin position="595"/>
        <end position="609"/>
    </location>
</feature>
<feature type="compositionally biased region" description="Polar residues" evidence="7">
    <location>
        <begin position="231"/>
        <end position="242"/>
    </location>
</feature>
<keyword evidence="5" id="KW-0449">Lipoprotein</keyword>
<evidence type="ECO:0000256" key="2">
    <source>
        <dbReference type="ARBA" id="ARBA00022553"/>
    </source>
</evidence>
<dbReference type="InterPro" id="IPR001573">
    <property type="entry name" value="AKAP_WSK"/>
</dbReference>
<feature type="compositionally biased region" description="Polar residues" evidence="7">
    <location>
        <begin position="1124"/>
        <end position="1135"/>
    </location>
</feature>
<feature type="region of interest" description="Disordered" evidence="7">
    <location>
        <begin position="950"/>
        <end position="998"/>
    </location>
</feature>
<feature type="domain" description="A kinase-anchoring proteins AKAP-5 and AKAP-12 calmodulin (CaM)-binding" evidence="8">
    <location>
        <begin position="726"/>
        <end position="746"/>
    </location>
</feature>
<feature type="compositionally biased region" description="Basic and acidic residues" evidence="7">
    <location>
        <begin position="762"/>
        <end position="773"/>
    </location>
</feature>
<dbReference type="GO" id="GO:0007165">
    <property type="term" value="P:signal transduction"/>
    <property type="evidence" value="ECO:0007669"/>
    <property type="project" value="TreeGrafter"/>
</dbReference>
<dbReference type="Proteomes" id="UP000242450">
    <property type="component" value="Chromosome 26"/>
</dbReference>
<feature type="compositionally biased region" description="Basic and acidic residues" evidence="7">
    <location>
        <begin position="1716"/>
        <end position="1729"/>
    </location>
</feature>
<dbReference type="PROSITE" id="PS51893">
    <property type="entry name" value="AKAP_CAM_BD"/>
    <property type="match status" value="3"/>
</dbReference>
<feature type="compositionally biased region" description="Basic and acidic residues" evidence="7">
    <location>
        <begin position="625"/>
        <end position="644"/>
    </location>
</feature>
<feature type="compositionally biased region" description="Low complexity" evidence="7">
    <location>
        <begin position="484"/>
        <end position="495"/>
    </location>
</feature>
<dbReference type="GO" id="GO:0051018">
    <property type="term" value="F:protein kinase A binding"/>
    <property type="evidence" value="ECO:0007669"/>
    <property type="project" value="InterPro"/>
</dbReference>
<feature type="compositionally biased region" description="Basic and acidic residues" evidence="7">
    <location>
        <begin position="43"/>
        <end position="55"/>
    </location>
</feature>
<feature type="compositionally biased region" description="Low complexity" evidence="7">
    <location>
        <begin position="126"/>
        <end position="135"/>
    </location>
</feature>
<dbReference type="GO" id="GO:0010739">
    <property type="term" value="P:positive regulation of protein kinase A signaling"/>
    <property type="evidence" value="ECO:0007669"/>
    <property type="project" value="InterPro"/>
</dbReference>
<reference evidence="9 10" key="1">
    <citation type="journal article" date="2018" name="Mol. Genet. Genomics">
        <title>The red deer Cervus elaphus genome CerEla1.0: sequencing, annotating, genes, and chromosomes.</title>
        <authorList>
            <person name="Bana N.A."/>
            <person name="Nyiri A."/>
            <person name="Nagy J."/>
            <person name="Frank K."/>
            <person name="Nagy T."/>
            <person name="Steger V."/>
            <person name="Schiller M."/>
            <person name="Lakatos P."/>
            <person name="Sugar L."/>
            <person name="Horn P."/>
            <person name="Barta E."/>
            <person name="Orosz L."/>
        </authorList>
    </citation>
    <scope>NUCLEOTIDE SEQUENCE [LARGE SCALE GENOMIC DNA]</scope>
    <source>
        <strain evidence="9">Hungarian</strain>
    </source>
</reference>
<feature type="region of interest" description="Disordered" evidence="7">
    <location>
        <begin position="1271"/>
        <end position="1297"/>
    </location>
</feature>
<feature type="compositionally biased region" description="Basic and acidic residues" evidence="7">
    <location>
        <begin position="90"/>
        <end position="105"/>
    </location>
</feature>
<dbReference type="Pfam" id="PF03832">
    <property type="entry name" value="WSK"/>
    <property type="match status" value="3"/>
</dbReference>
<feature type="region of interest" description="Disordered" evidence="7">
    <location>
        <begin position="90"/>
        <end position="152"/>
    </location>
</feature>
<feature type="compositionally biased region" description="Basic and acidic residues" evidence="7">
    <location>
        <begin position="212"/>
        <end position="228"/>
    </location>
</feature>
<feature type="compositionally biased region" description="Polar residues" evidence="7">
    <location>
        <begin position="443"/>
        <end position="457"/>
    </location>
</feature>
<dbReference type="OrthoDB" id="8931760at2759"/>
<feature type="compositionally biased region" description="Low complexity" evidence="7">
    <location>
        <begin position="332"/>
        <end position="344"/>
    </location>
</feature>
<feature type="compositionally biased region" description="Basic and acidic residues" evidence="7">
    <location>
        <begin position="1190"/>
        <end position="1203"/>
    </location>
</feature>
<proteinExistence type="predicted"/>
<feature type="compositionally biased region" description="Basic and acidic residues" evidence="7">
    <location>
        <begin position="299"/>
        <end position="327"/>
    </location>
</feature>
<keyword evidence="2" id="KW-0597">Phosphoprotein</keyword>
<feature type="region of interest" description="Disordered" evidence="7">
    <location>
        <begin position="1102"/>
        <end position="1209"/>
    </location>
</feature>